<dbReference type="AlphaFoldDB" id="A0A0G0UHK3"/>
<evidence type="ECO:0000256" key="2">
    <source>
        <dbReference type="ARBA" id="ARBA00023315"/>
    </source>
</evidence>
<dbReference type="InterPro" id="IPR016181">
    <property type="entry name" value="Acyl_CoA_acyltransferase"/>
</dbReference>
<dbReference type="PANTHER" id="PTHR10545">
    <property type="entry name" value="DIAMINE N-ACETYLTRANSFERASE"/>
    <property type="match status" value="1"/>
</dbReference>
<evidence type="ECO:0000259" key="3">
    <source>
        <dbReference type="PROSITE" id="PS51186"/>
    </source>
</evidence>
<sequence>MQITSAKEADIQGILALQTQIYRVDALAPNAAETLKNQLQDKCCDVLIVKKDSHIVGTATIYYIKVAARGKPYALLEGLVVDRKQRHLGIGSKLFKECVEVAKRKNCYKMIFTSGTDRKDAQDFYQKLGFKKWGAEFRLNL</sequence>
<name>A0A0G0UHK3_9BACT</name>
<dbReference type="InterPro" id="IPR000182">
    <property type="entry name" value="GNAT_dom"/>
</dbReference>
<feature type="domain" description="N-acetyltransferase" evidence="3">
    <location>
        <begin position="1"/>
        <end position="141"/>
    </location>
</feature>
<keyword evidence="2" id="KW-0012">Acyltransferase</keyword>
<gene>
    <name evidence="4" type="ORF">UU34_C0008G0030</name>
</gene>
<evidence type="ECO:0000313" key="4">
    <source>
        <dbReference type="EMBL" id="KKR87006.1"/>
    </source>
</evidence>
<dbReference type="GO" id="GO:0008080">
    <property type="term" value="F:N-acetyltransferase activity"/>
    <property type="evidence" value="ECO:0007669"/>
    <property type="project" value="UniProtKB-ARBA"/>
</dbReference>
<dbReference type="PANTHER" id="PTHR10545:SF29">
    <property type="entry name" value="GH14572P-RELATED"/>
    <property type="match status" value="1"/>
</dbReference>
<dbReference type="Proteomes" id="UP000034854">
    <property type="component" value="Unassembled WGS sequence"/>
</dbReference>
<reference evidence="4 5" key="1">
    <citation type="journal article" date="2015" name="Nature">
        <title>rRNA introns, odd ribosomes, and small enigmatic genomes across a large radiation of phyla.</title>
        <authorList>
            <person name="Brown C.T."/>
            <person name="Hug L.A."/>
            <person name="Thomas B.C."/>
            <person name="Sharon I."/>
            <person name="Castelle C.J."/>
            <person name="Singh A."/>
            <person name="Wilkins M.J."/>
            <person name="Williams K.H."/>
            <person name="Banfield J.F."/>
        </authorList>
    </citation>
    <scope>NUCLEOTIDE SEQUENCE [LARGE SCALE GENOMIC DNA]</scope>
</reference>
<comment type="caution">
    <text evidence="4">The sequence shown here is derived from an EMBL/GenBank/DDBJ whole genome shotgun (WGS) entry which is preliminary data.</text>
</comment>
<accession>A0A0G0UHK3</accession>
<dbReference type="Pfam" id="PF00583">
    <property type="entry name" value="Acetyltransf_1"/>
    <property type="match status" value="1"/>
</dbReference>
<dbReference type="CDD" id="cd04301">
    <property type="entry name" value="NAT_SF"/>
    <property type="match status" value="1"/>
</dbReference>
<evidence type="ECO:0000313" key="5">
    <source>
        <dbReference type="Proteomes" id="UP000034854"/>
    </source>
</evidence>
<protein>
    <submittedName>
        <fullName evidence="4">N-acetyltransferase GCN5</fullName>
    </submittedName>
</protein>
<dbReference type="SUPFAM" id="SSF55729">
    <property type="entry name" value="Acyl-CoA N-acyltransferases (Nat)"/>
    <property type="match status" value="1"/>
</dbReference>
<dbReference type="InterPro" id="IPR051016">
    <property type="entry name" value="Diverse_Substrate_AcTransf"/>
</dbReference>
<proteinExistence type="predicted"/>
<dbReference type="PROSITE" id="PS51186">
    <property type="entry name" value="GNAT"/>
    <property type="match status" value="1"/>
</dbReference>
<organism evidence="4 5">
    <name type="scientific">Candidatus Curtissbacteria bacterium GW2011_GWA1_41_11</name>
    <dbReference type="NCBI Taxonomy" id="1618409"/>
    <lineage>
        <taxon>Bacteria</taxon>
        <taxon>Candidatus Curtissiibacteriota</taxon>
    </lineage>
</organism>
<evidence type="ECO:0000256" key="1">
    <source>
        <dbReference type="ARBA" id="ARBA00022679"/>
    </source>
</evidence>
<dbReference type="EMBL" id="LCAG01000008">
    <property type="protein sequence ID" value="KKR87006.1"/>
    <property type="molecule type" value="Genomic_DNA"/>
</dbReference>
<keyword evidence="1 4" id="KW-0808">Transferase</keyword>
<dbReference type="Gene3D" id="3.40.630.30">
    <property type="match status" value="1"/>
</dbReference>